<dbReference type="Proteomes" id="UP001162031">
    <property type="component" value="Unassembled WGS sequence"/>
</dbReference>
<dbReference type="GO" id="GO:0046982">
    <property type="term" value="F:protein heterodimerization activity"/>
    <property type="evidence" value="ECO:0007669"/>
    <property type="project" value="InterPro"/>
</dbReference>
<dbReference type="CDD" id="cd00084">
    <property type="entry name" value="HMG-box_SF"/>
    <property type="match status" value="1"/>
</dbReference>
<keyword evidence="2" id="KW-0539">Nucleus</keyword>
<dbReference type="Pfam" id="PF00808">
    <property type="entry name" value="CBFD_NFYB_HMF"/>
    <property type="match status" value="1"/>
</dbReference>
<feature type="DNA-binding region" description="HMG box" evidence="2">
    <location>
        <begin position="4"/>
        <end position="72"/>
    </location>
</feature>
<dbReference type="AlphaFoldDB" id="A0AAV0TX21"/>
<evidence type="ECO:0000313" key="6">
    <source>
        <dbReference type="Proteomes" id="UP001162031"/>
    </source>
</evidence>
<keyword evidence="1 2" id="KW-0238">DNA-binding</keyword>
<dbReference type="PANTHER" id="PTHR48112:SF15">
    <property type="entry name" value="HMG BOX DOMAIN-CONTAINING PROTEIN"/>
    <property type="match status" value="1"/>
</dbReference>
<comment type="caution">
    <text evidence="5">The sequence shown here is derived from an EMBL/GenBank/DDBJ whole genome shotgun (WGS) entry which is preliminary data.</text>
</comment>
<dbReference type="Gene3D" id="1.10.30.10">
    <property type="entry name" value="High mobility group box domain"/>
    <property type="match status" value="1"/>
</dbReference>
<dbReference type="SUPFAM" id="SSF47113">
    <property type="entry name" value="Histone-fold"/>
    <property type="match status" value="1"/>
</dbReference>
<protein>
    <recommendedName>
        <fullName evidence="4">HMG box domain-containing protein</fullName>
    </recommendedName>
</protein>
<gene>
    <name evidence="5" type="ORF">HBR001_LOCUS4134</name>
</gene>
<reference evidence="5" key="1">
    <citation type="submission" date="2022-12" db="EMBL/GenBank/DDBJ databases">
        <authorList>
            <person name="Webb A."/>
        </authorList>
    </citation>
    <scope>NUCLEOTIDE SEQUENCE</scope>
    <source>
        <strain evidence="5">Hp1</strain>
    </source>
</reference>
<evidence type="ECO:0000313" key="5">
    <source>
        <dbReference type="EMBL" id="CAI5727629.1"/>
    </source>
</evidence>
<evidence type="ECO:0000259" key="4">
    <source>
        <dbReference type="PROSITE" id="PS50118"/>
    </source>
</evidence>
<evidence type="ECO:0000256" key="3">
    <source>
        <dbReference type="SAM" id="MobiDB-lite"/>
    </source>
</evidence>
<sequence length="220" mass="24442">MARVKKPQSSYLFFCHERRQQVMSEHPGARIGDIQKIISVQWKALTAEEKEVFVRMAADDKARYQQELQDKAEGHEELSGDEKDVDERCVCLFPLGRVRKIVQSDSDVGKISKDALVAMAKAAELFAQFLGTKSYEQALYRNKRQIKASDVTRTIQTTASLDWLRLDFPDVKPTQADGSAGSKKAKTDRDESKKAVPDTASFFQPRAVGATIGAAAASAE</sequence>
<dbReference type="InterPro" id="IPR009072">
    <property type="entry name" value="Histone-fold"/>
</dbReference>
<dbReference type="CDD" id="cd22929">
    <property type="entry name" value="HFD_POLE4-like"/>
    <property type="match status" value="1"/>
</dbReference>
<feature type="domain" description="HMG box" evidence="4">
    <location>
        <begin position="4"/>
        <end position="72"/>
    </location>
</feature>
<feature type="region of interest" description="Disordered" evidence="3">
    <location>
        <begin position="174"/>
        <end position="200"/>
    </location>
</feature>
<dbReference type="PROSITE" id="PS50118">
    <property type="entry name" value="HMG_BOX_2"/>
    <property type="match status" value="1"/>
</dbReference>
<dbReference type="GO" id="GO:0005634">
    <property type="term" value="C:nucleus"/>
    <property type="evidence" value="ECO:0007669"/>
    <property type="project" value="UniProtKB-UniRule"/>
</dbReference>
<dbReference type="SMART" id="SM00398">
    <property type="entry name" value="HMG"/>
    <property type="match status" value="1"/>
</dbReference>
<dbReference type="SUPFAM" id="SSF47095">
    <property type="entry name" value="HMG-box"/>
    <property type="match status" value="1"/>
</dbReference>
<dbReference type="InterPro" id="IPR050342">
    <property type="entry name" value="HMGB"/>
</dbReference>
<evidence type="ECO:0000256" key="2">
    <source>
        <dbReference type="PROSITE-ProRule" id="PRU00267"/>
    </source>
</evidence>
<evidence type="ECO:0000256" key="1">
    <source>
        <dbReference type="ARBA" id="ARBA00023125"/>
    </source>
</evidence>
<proteinExistence type="predicted"/>
<feature type="compositionally biased region" description="Basic and acidic residues" evidence="3">
    <location>
        <begin position="185"/>
        <end position="196"/>
    </location>
</feature>
<dbReference type="GO" id="GO:0003677">
    <property type="term" value="F:DNA binding"/>
    <property type="evidence" value="ECO:0007669"/>
    <property type="project" value="UniProtKB-UniRule"/>
</dbReference>
<dbReference type="PANTHER" id="PTHR48112">
    <property type="entry name" value="HIGH MOBILITY GROUP PROTEIN DSP1"/>
    <property type="match status" value="1"/>
</dbReference>
<keyword evidence="6" id="KW-1185">Reference proteome</keyword>
<dbReference type="InterPro" id="IPR003958">
    <property type="entry name" value="CBFA_NFYB_domain"/>
</dbReference>
<accession>A0AAV0TX21</accession>
<organism evidence="5 6">
    <name type="scientific">Hyaloperonospora brassicae</name>
    <name type="common">Brassica downy mildew</name>
    <name type="synonym">Peronospora brassicae</name>
    <dbReference type="NCBI Taxonomy" id="162125"/>
    <lineage>
        <taxon>Eukaryota</taxon>
        <taxon>Sar</taxon>
        <taxon>Stramenopiles</taxon>
        <taxon>Oomycota</taxon>
        <taxon>Peronosporomycetes</taxon>
        <taxon>Peronosporales</taxon>
        <taxon>Peronosporaceae</taxon>
        <taxon>Hyaloperonospora</taxon>
    </lineage>
</organism>
<dbReference type="Pfam" id="PF00505">
    <property type="entry name" value="HMG_box"/>
    <property type="match status" value="1"/>
</dbReference>
<name>A0AAV0TX21_HYABA</name>
<dbReference type="Gene3D" id="1.10.20.10">
    <property type="entry name" value="Histone, subunit A"/>
    <property type="match status" value="1"/>
</dbReference>
<dbReference type="InterPro" id="IPR009071">
    <property type="entry name" value="HMG_box_dom"/>
</dbReference>
<dbReference type="InterPro" id="IPR036910">
    <property type="entry name" value="HMG_box_dom_sf"/>
</dbReference>
<dbReference type="EMBL" id="CANTFL010000770">
    <property type="protein sequence ID" value="CAI5727629.1"/>
    <property type="molecule type" value="Genomic_DNA"/>
</dbReference>